<feature type="compositionally biased region" description="Low complexity" evidence="1">
    <location>
        <begin position="38"/>
        <end position="48"/>
    </location>
</feature>
<feature type="chain" id="PRO_5047022407" evidence="2">
    <location>
        <begin position="23"/>
        <end position="105"/>
    </location>
</feature>
<feature type="compositionally biased region" description="Polar residues" evidence="1">
    <location>
        <begin position="53"/>
        <end position="67"/>
    </location>
</feature>
<protein>
    <submittedName>
        <fullName evidence="3">Rodlin</fullName>
    </submittedName>
</protein>
<keyword evidence="2" id="KW-0732">Signal</keyword>
<comment type="caution">
    <text evidence="3">The sequence shown here is derived from an EMBL/GenBank/DDBJ whole genome shotgun (WGS) entry which is preliminary data.</text>
</comment>
<feature type="signal peptide" evidence="2">
    <location>
        <begin position="1"/>
        <end position="22"/>
    </location>
</feature>
<evidence type="ECO:0000256" key="2">
    <source>
        <dbReference type="SAM" id="SignalP"/>
    </source>
</evidence>
<dbReference type="InterPro" id="IPR047736">
    <property type="entry name" value="RdlA/B-like"/>
</dbReference>
<organism evidence="3 4">
    <name type="scientific">Streptomyces gibsoniae</name>
    <dbReference type="NCBI Taxonomy" id="3075529"/>
    <lineage>
        <taxon>Bacteria</taxon>
        <taxon>Bacillati</taxon>
        <taxon>Actinomycetota</taxon>
        <taxon>Actinomycetes</taxon>
        <taxon>Kitasatosporales</taxon>
        <taxon>Streptomycetaceae</taxon>
        <taxon>Streptomyces</taxon>
    </lineage>
</organism>
<dbReference type="EMBL" id="JAVREY010000091">
    <property type="protein sequence ID" value="MDT0469006.1"/>
    <property type="molecule type" value="Genomic_DNA"/>
</dbReference>
<evidence type="ECO:0000256" key="1">
    <source>
        <dbReference type="SAM" id="MobiDB-lite"/>
    </source>
</evidence>
<dbReference type="RefSeq" id="WP_311700446.1">
    <property type="nucleotide sequence ID" value="NZ_JAVREY010000091.1"/>
</dbReference>
<feature type="region of interest" description="Disordered" evidence="1">
    <location>
        <begin position="29"/>
        <end position="105"/>
    </location>
</feature>
<dbReference type="Proteomes" id="UP001183809">
    <property type="component" value="Unassembled WGS sequence"/>
</dbReference>
<evidence type="ECO:0000313" key="3">
    <source>
        <dbReference type="EMBL" id="MDT0469006.1"/>
    </source>
</evidence>
<dbReference type="Pfam" id="PF25848">
    <property type="entry name" value="Rodlin"/>
    <property type="match status" value="1"/>
</dbReference>
<accession>A0ABU2U7J3</accession>
<dbReference type="NCBIfam" id="NF041022">
    <property type="entry name" value="rodlin_AB"/>
    <property type="match status" value="1"/>
</dbReference>
<sequence>MLKQAMAVAAVVASVVGATALAAPQALALGDDGRTTPAGAAAAQGALGDQVTGDGTSPRSSLVQGSLDQLGAGLPTRTDTGSVVGAVPVSTQDAPLLTGGPASAG</sequence>
<name>A0ABU2U7J3_9ACTN</name>
<keyword evidence="4" id="KW-1185">Reference proteome</keyword>
<reference evidence="4" key="1">
    <citation type="submission" date="2023-07" db="EMBL/GenBank/DDBJ databases">
        <title>30 novel species of actinomycetes from the DSMZ collection.</title>
        <authorList>
            <person name="Nouioui I."/>
        </authorList>
    </citation>
    <scope>NUCLEOTIDE SEQUENCE [LARGE SCALE GENOMIC DNA]</scope>
    <source>
        <strain evidence="4">DSM 41699</strain>
    </source>
</reference>
<proteinExistence type="predicted"/>
<gene>
    <name evidence="3" type="ORF">RM764_39580</name>
</gene>
<evidence type="ECO:0000313" key="4">
    <source>
        <dbReference type="Proteomes" id="UP001183809"/>
    </source>
</evidence>